<reference evidence="3 4" key="1">
    <citation type="submission" date="2020-06" db="EMBL/GenBank/DDBJ databases">
        <authorList>
            <person name="Li R."/>
            <person name="Bekaert M."/>
        </authorList>
    </citation>
    <scope>NUCLEOTIDE SEQUENCE [LARGE SCALE GENOMIC DNA]</scope>
    <source>
        <strain evidence="4">wild</strain>
    </source>
</reference>
<dbReference type="EMBL" id="CACVKT020001624">
    <property type="protein sequence ID" value="CAC5369882.1"/>
    <property type="molecule type" value="Genomic_DNA"/>
</dbReference>
<accession>A0A6J8AL79</accession>
<organism evidence="3 4">
    <name type="scientific">Mytilus coruscus</name>
    <name type="common">Sea mussel</name>
    <dbReference type="NCBI Taxonomy" id="42192"/>
    <lineage>
        <taxon>Eukaryota</taxon>
        <taxon>Metazoa</taxon>
        <taxon>Spiralia</taxon>
        <taxon>Lophotrochozoa</taxon>
        <taxon>Mollusca</taxon>
        <taxon>Bivalvia</taxon>
        <taxon>Autobranchia</taxon>
        <taxon>Pteriomorphia</taxon>
        <taxon>Mytilida</taxon>
        <taxon>Mytiloidea</taxon>
        <taxon>Mytilidae</taxon>
        <taxon>Mytilinae</taxon>
        <taxon>Mytilus</taxon>
    </lineage>
</organism>
<evidence type="ECO:0000256" key="2">
    <source>
        <dbReference type="SAM" id="MobiDB-lite"/>
    </source>
</evidence>
<evidence type="ECO:0000313" key="3">
    <source>
        <dbReference type="EMBL" id="CAC5369882.1"/>
    </source>
</evidence>
<evidence type="ECO:0000313" key="4">
    <source>
        <dbReference type="Proteomes" id="UP000507470"/>
    </source>
</evidence>
<proteinExistence type="predicted"/>
<keyword evidence="1" id="KW-0175">Coiled coil</keyword>
<keyword evidence="4" id="KW-1185">Reference proteome</keyword>
<gene>
    <name evidence="3" type="ORF">MCOR_8916</name>
</gene>
<evidence type="ECO:0000256" key="1">
    <source>
        <dbReference type="SAM" id="Coils"/>
    </source>
</evidence>
<feature type="region of interest" description="Disordered" evidence="2">
    <location>
        <begin position="229"/>
        <end position="250"/>
    </location>
</feature>
<dbReference type="AlphaFoldDB" id="A0A6J8AL79"/>
<name>A0A6J8AL79_MYTCO</name>
<protein>
    <submittedName>
        <fullName evidence="3">KIF20</fullName>
    </submittedName>
</protein>
<feature type="coiled-coil region" evidence="1">
    <location>
        <begin position="32"/>
        <end position="154"/>
    </location>
</feature>
<dbReference type="Proteomes" id="UP000507470">
    <property type="component" value="Unassembled WGS sequence"/>
</dbReference>
<sequence length="250" mass="29425">MAEGYNENKLVRREEVLELRIKIGEESHEKEIAHKNSLIADAKAKNEVLENENEDLKTQVQDEKELRKMLESKGDEKQQHINELKAQVTVLQKEREDLSVKIKRLDRKDAQKSEEIKQLKKQVEQINEEIEVKRRNEQHLHDQLEERLEKSMEKSIEKSMEKSMEKCMEKCVLDKIENLLQKGFSKLNNGNDTTKTNNCSVKEAKNLKISNETYNVTVKSNNGRNFFIPNKQDFTFSDQKSSRRNKNRPN</sequence>